<sequence>MMVLGIRKTFLMDIYFRQTWRDPRLTFSIPGQKELSLSWIFMDLVWKPDTYFMNGKKSYLHRITVPNKFLRLNYDGSVVYSMSSTAEDGEIEVRMSVG</sequence>
<reference evidence="2" key="1">
    <citation type="submission" date="2020-11" db="EMBL/GenBank/DDBJ databases">
        <authorList>
            <person name="Tran Van P."/>
        </authorList>
    </citation>
    <scope>NUCLEOTIDE SEQUENCE</scope>
</reference>
<evidence type="ECO:0000259" key="1">
    <source>
        <dbReference type="Pfam" id="PF02931"/>
    </source>
</evidence>
<dbReference type="GO" id="GO:0005230">
    <property type="term" value="F:extracellular ligand-gated monoatomic ion channel activity"/>
    <property type="evidence" value="ECO:0007669"/>
    <property type="project" value="InterPro"/>
</dbReference>
<dbReference type="AlphaFoldDB" id="A0A7R8VK47"/>
<dbReference type="Gene3D" id="2.70.170.10">
    <property type="entry name" value="Neurotransmitter-gated ion-channel ligand-binding domain"/>
    <property type="match status" value="1"/>
</dbReference>
<gene>
    <name evidence="2" type="ORF">TDIB3V08_LOCUS6296</name>
</gene>
<name>A0A7R8VK47_TIMDO</name>
<accession>A0A7R8VK47</accession>
<dbReference type="InterPro" id="IPR006202">
    <property type="entry name" value="Neur_chan_lig-bd"/>
</dbReference>
<feature type="domain" description="Neurotransmitter-gated ion-channel ligand-binding" evidence="1">
    <location>
        <begin position="8"/>
        <end position="85"/>
    </location>
</feature>
<proteinExistence type="predicted"/>
<dbReference type="SUPFAM" id="SSF63712">
    <property type="entry name" value="Nicotinic receptor ligand binding domain-like"/>
    <property type="match status" value="1"/>
</dbReference>
<organism evidence="2">
    <name type="scientific">Timema douglasi</name>
    <name type="common">Walking stick</name>
    <dbReference type="NCBI Taxonomy" id="61478"/>
    <lineage>
        <taxon>Eukaryota</taxon>
        <taxon>Metazoa</taxon>
        <taxon>Ecdysozoa</taxon>
        <taxon>Arthropoda</taxon>
        <taxon>Hexapoda</taxon>
        <taxon>Insecta</taxon>
        <taxon>Pterygota</taxon>
        <taxon>Neoptera</taxon>
        <taxon>Polyneoptera</taxon>
        <taxon>Phasmatodea</taxon>
        <taxon>Timematodea</taxon>
        <taxon>Timematoidea</taxon>
        <taxon>Timematidae</taxon>
        <taxon>Timema</taxon>
    </lineage>
</organism>
<dbReference type="Pfam" id="PF02931">
    <property type="entry name" value="Neur_chan_LBD"/>
    <property type="match status" value="1"/>
</dbReference>
<dbReference type="GO" id="GO:0016020">
    <property type="term" value="C:membrane"/>
    <property type="evidence" value="ECO:0007669"/>
    <property type="project" value="InterPro"/>
</dbReference>
<evidence type="ECO:0000313" key="2">
    <source>
        <dbReference type="EMBL" id="CAD7200063.1"/>
    </source>
</evidence>
<dbReference type="EMBL" id="OA567220">
    <property type="protein sequence ID" value="CAD7200063.1"/>
    <property type="molecule type" value="Genomic_DNA"/>
</dbReference>
<protein>
    <recommendedName>
        <fullName evidence="1">Neurotransmitter-gated ion-channel ligand-binding domain-containing protein</fullName>
    </recommendedName>
</protein>
<dbReference type="InterPro" id="IPR036734">
    <property type="entry name" value="Neur_chan_lig-bd_sf"/>
</dbReference>